<evidence type="ECO:0000256" key="10">
    <source>
        <dbReference type="ARBA" id="ARBA00047445"/>
    </source>
</evidence>
<evidence type="ECO:0000256" key="1">
    <source>
        <dbReference type="ARBA" id="ARBA00003237"/>
    </source>
</evidence>
<dbReference type="EMBL" id="DQWE01000245">
    <property type="protein sequence ID" value="HDI83151.1"/>
    <property type="molecule type" value="Genomic_DNA"/>
</dbReference>
<evidence type="ECO:0000256" key="5">
    <source>
        <dbReference type="ARBA" id="ARBA00011944"/>
    </source>
</evidence>
<dbReference type="UniPathway" id="UPA00253">
    <property type="reaction ID" value="UER00331"/>
</dbReference>
<proteinExistence type="inferred from homology"/>
<feature type="non-terminal residue" evidence="14">
    <location>
        <position position="202"/>
    </location>
</feature>
<comment type="function">
    <text evidence="1">Involved in the catabolism of quinolinic acid (QA).</text>
</comment>
<keyword evidence="8 14" id="KW-0808">Transferase</keyword>
<dbReference type="InterPro" id="IPR002638">
    <property type="entry name" value="Quinolinate_PRibosylTrfase_C"/>
</dbReference>
<evidence type="ECO:0000256" key="4">
    <source>
        <dbReference type="ARBA" id="ARBA00011218"/>
    </source>
</evidence>
<dbReference type="PANTHER" id="PTHR32179">
    <property type="entry name" value="NICOTINATE-NUCLEOTIDE PYROPHOSPHORYLASE [CARBOXYLATING]"/>
    <property type="match status" value="1"/>
</dbReference>
<evidence type="ECO:0000256" key="2">
    <source>
        <dbReference type="ARBA" id="ARBA00004893"/>
    </source>
</evidence>
<dbReference type="FunFam" id="3.20.20.70:FF:000030">
    <property type="entry name" value="Nicotinate-nucleotide pyrophosphorylase, carboxylating"/>
    <property type="match status" value="1"/>
</dbReference>
<dbReference type="Pfam" id="PF01729">
    <property type="entry name" value="QRPTase_C"/>
    <property type="match status" value="1"/>
</dbReference>
<evidence type="ECO:0000256" key="7">
    <source>
        <dbReference type="ARBA" id="ARBA00022676"/>
    </source>
</evidence>
<dbReference type="SUPFAM" id="SSF51690">
    <property type="entry name" value="Nicotinate/Quinolinate PRTase C-terminal domain-like"/>
    <property type="match status" value="1"/>
</dbReference>
<evidence type="ECO:0000313" key="14">
    <source>
        <dbReference type="EMBL" id="HDI83151.1"/>
    </source>
</evidence>
<dbReference type="GO" id="GO:0009435">
    <property type="term" value="P:NAD+ biosynthetic process"/>
    <property type="evidence" value="ECO:0007669"/>
    <property type="project" value="UniProtKB-UniPathway"/>
</dbReference>
<dbReference type="Pfam" id="PF02749">
    <property type="entry name" value="QRPTase_N"/>
    <property type="match status" value="1"/>
</dbReference>
<evidence type="ECO:0000256" key="6">
    <source>
        <dbReference type="ARBA" id="ARBA00022642"/>
    </source>
</evidence>
<sequence length="202" mass="22237">MNSVEKERVLPVIKEALREDIGDGDITTNSIVPENLTAEGIFLLKEEGVIAGFDVAKWVFEELGEVGFISLVKEGEWIKPGRIAIIKGKARVLLTGERVALNFLQRLSGIATLTRRFVDRVKGTGVKILDTRKTTPGLRYLEKYAVRVGGGFNHRFGLFDAVLIKDNHIEIAGGVGNALKKVRGEIEVKNLDELREALDNGA</sequence>
<dbReference type="InterPro" id="IPR036068">
    <property type="entry name" value="Nicotinate_pribotase-like_C"/>
</dbReference>
<dbReference type="InterPro" id="IPR022412">
    <property type="entry name" value="Quinolinate_PRibosylTrfase_N"/>
</dbReference>
<evidence type="ECO:0000259" key="12">
    <source>
        <dbReference type="Pfam" id="PF01729"/>
    </source>
</evidence>
<comment type="subunit">
    <text evidence="4">Hexamer formed by 3 homodimers.</text>
</comment>
<dbReference type="InterPro" id="IPR027277">
    <property type="entry name" value="NadC/ModD"/>
</dbReference>
<dbReference type="Gene3D" id="3.90.1170.20">
    <property type="entry name" value="Quinolinate phosphoribosyl transferase, N-terminal domain"/>
    <property type="match status" value="1"/>
</dbReference>
<evidence type="ECO:0000256" key="3">
    <source>
        <dbReference type="ARBA" id="ARBA00009400"/>
    </source>
</evidence>
<dbReference type="Proteomes" id="UP000885847">
    <property type="component" value="Unassembled WGS sequence"/>
</dbReference>
<accession>A0A7C0ZCS7</accession>
<feature type="domain" description="Quinolinate phosphoribosyl transferase C-terminal" evidence="12">
    <location>
        <begin position="110"/>
        <end position="201"/>
    </location>
</feature>
<comment type="pathway">
    <text evidence="2">Cofactor biosynthesis; NAD(+) biosynthesis; nicotinate D-ribonucleotide from quinolinate: step 1/1.</text>
</comment>
<dbReference type="NCBIfam" id="TIGR00078">
    <property type="entry name" value="nadC"/>
    <property type="match status" value="1"/>
</dbReference>
<evidence type="ECO:0000256" key="9">
    <source>
        <dbReference type="ARBA" id="ARBA00033102"/>
    </source>
</evidence>
<dbReference type="EC" id="2.4.2.19" evidence="5"/>
<keyword evidence="7 14" id="KW-0328">Glycosyltransferase</keyword>
<evidence type="ECO:0000256" key="11">
    <source>
        <dbReference type="ARBA" id="ARBA00069173"/>
    </source>
</evidence>
<dbReference type="InterPro" id="IPR013785">
    <property type="entry name" value="Aldolase_TIM"/>
</dbReference>
<gene>
    <name evidence="14" type="primary">nadC</name>
    <name evidence="14" type="ORF">ENF18_05110</name>
</gene>
<name>A0A7C0ZCS7_UNCW3</name>
<dbReference type="Gene3D" id="3.20.20.70">
    <property type="entry name" value="Aldolase class I"/>
    <property type="match status" value="1"/>
</dbReference>
<comment type="similarity">
    <text evidence="3">Belongs to the NadC/ModD family.</text>
</comment>
<dbReference type="InterPro" id="IPR004393">
    <property type="entry name" value="NadC"/>
</dbReference>
<dbReference type="GO" id="GO:0034213">
    <property type="term" value="P:quinolinate catabolic process"/>
    <property type="evidence" value="ECO:0007669"/>
    <property type="project" value="TreeGrafter"/>
</dbReference>
<reference evidence="14" key="1">
    <citation type="journal article" date="2020" name="mSystems">
        <title>Genome- and Community-Level Interaction Insights into Carbon Utilization and Element Cycling Functions of Hydrothermarchaeota in Hydrothermal Sediment.</title>
        <authorList>
            <person name="Zhou Z."/>
            <person name="Liu Y."/>
            <person name="Xu W."/>
            <person name="Pan J."/>
            <person name="Luo Z.H."/>
            <person name="Li M."/>
        </authorList>
    </citation>
    <scope>NUCLEOTIDE SEQUENCE [LARGE SCALE GENOMIC DNA]</scope>
    <source>
        <strain evidence="14">HyVt-102</strain>
    </source>
</reference>
<keyword evidence="6" id="KW-0662">Pyridine nucleotide biosynthesis</keyword>
<dbReference type="PANTHER" id="PTHR32179:SF3">
    <property type="entry name" value="NICOTINATE-NUCLEOTIDE PYROPHOSPHORYLASE [CARBOXYLATING]"/>
    <property type="match status" value="1"/>
</dbReference>
<dbReference type="SUPFAM" id="SSF54675">
    <property type="entry name" value="Nicotinate/Quinolinate PRTase N-terminal domain-like"/>
    <property type="match status" value="1"/>
</dbReference>
<feature type="domain" description="Quinolinate phosphoribosyl transferase N-terminal" evidence="13">
    <location>
        <begin position="25"/>
        <end position="108"/>
    </location>
</feature>
<protein>
    <recommendedName>
        <fullName evidence="11">Probable nicotinate-nucleotide pyrophosphorylase [carboxylating]</fullName>
        <ecNumber evidence="5">2.4.2.19</ecNumber>
    </recommendedName>
    <alternativeName>
        <fullName evidence="9">Quinolinate phosphoribosyltransferase [decarboxylating]</fullName>
    </alternativeName>
</protein>
<dbReference type="GO" id="GO:0004514">
    <property type="term" value="F:nicotinate-nucleotide diphosphorylase (carboxylating) activity"/>
    <property type="evidence" value="ECO:0007669"/>
    <property type="project" value="UniProtKB-EC"/>
</dbReference>
<evidence type="ECO:0000256" key="8">
    <source>
        <dbReference type="ARBA" id="ARBA00022679"/>
    </source>
</evidence>
<dbReference type="FunFam" id="3.90.1170.20:FF:000001">
    <property type="entry name" value="Nicotinate-nucleotide diphosphorylase (Carboxylating)"/>
    <property type="match status" value="1"/>
</dbReference>
<evidence type="ECO:0000259" key="13">
    <source>
        <dbReference type="Pfam" id="PF02749"/>
    </source>
</evidence>
<organism evidence="14">
    <name type="scientific">candidate division WOR-3 bacterium</name>
    <dbReference type="NCBI Taxonomy" id="2052148"/>
    <lineage>
        <taxon>Bacteria</taxon>
        <taxon>Bacteria division WOR-3</taxon>
    </lineage>
</organism>
<comment type="caution">
    <text evidence="14">The sequence shown here is derived from an EMBL/GenBank/DDBJ whole genome shotgun (WGS) entry which is preliminary data.</text>
</comment>
<dbReference type="CDD" id="cd01572">
    <property type="entry name" value="QPRTase"/>
    <property type="match status" value="1"/>
</dbReference>
<dbReference type="AlphaFoldDB" id="A0A7C0ZCS7"/>
<comment type="catalytic activity">
    <reaction evidence="10">
        <text>nicotinate beta-D-ribonucleotide + CO2 + diphosphate = quinolinate + 5-phospho-alpha-D-ribose 1-diphosphate + 2 H(+)</text>
        <dbReference type="Rhea" id="RHEA:12733"/>
        <dbReference type="ChEBI" id="CHEBI:15378"/>
        <dbReference type="ChEBI" id="CHEBI:16526"/>
        <dbReference type="ChEBI" id="CHEBI:29959"/>
        <dbReference type="ChEBI" id="CHEBI:33019"/>
        <dbReference type="ChEBI" id="CHEBI:57502"/>
        <dbReference type="ChEBI" id="CHEBI:58017"/>
        <dbReference type="EC" id="2.4.2.19"/>
    </reaction>
</comment>
<dbReference type="GO" id="GO:0005737">
    <property type="term" value="C:cytoplasm"/>
    <property type="evidence" value="ECO:0007669"/>
    <property type="project" value="TreeGrafter"/>
</dbReference>
<dbReference type="InterPro" id="IPR037128">
    <property type="entry name" value="Quinolinate_PRibosylTase_N_sf"/>
</dbReference>